<organism evidence="1 2">
    <name type="scientific">Henriciella pelagia</name>
    <dbReference type="NCBI Taxonomy" id="1977912"/>
    <lineage>
        <taxon>Bacteria</taxon>
        <taxon>Pseudomonadati</taxon>
        <taxon>Pseudomonadota</taxon>
        <taxon>Alphaproteobacteria</taxon>
        <taxon>Hyphomonadales</taxon>
        <taxon>Hyphomonadaceae</taxon>
        <taxon>Henriciella</taxon>
    </lineage>
</organism>
<dbReference type="Proteomes" id="UP000628854">
    <property type="component" value="Unassembled WGS sequence"/>
</dbReference>
<evidence type="ECO:0000313" key="2">
    <source>
        <dbReference type="Proteomes" id="UP000628854"/>
    </source>
</evidence>
<dbReference type="RefSeq" id="WP_084391879.1">
    <property type="nucleotide sequence ID" value="NZ_BMKF01000002.1"/>
</dbReference>
<dbReference type="EMBL" id="BMKF01000002">
    <property type="protein sequence ID" value="GGB74584.1"/>
    <property type="molecule type" value="Genomic_DNA"/>
</dbReference>
<gene>
    <name evidence="1" type="ORF">GCM10011503_24090</name>
</gene>
<proteinExistence type="predicted"/>
<accession>A0ABQ1JRK5</accession>
<dbReference type="SUPFAM" id="SSF46689">
    <property type="entry name" value="Homeodomain-like"/>
    <property type="match status" value="1"/>
</dbReference>
<sequence length="223" mass="25117">MARPSGVRNPDFDIKRNALLDKLTAYVLSDDVQLPSMRQLAIAAETSQPTLNHYFGDRPGVMVAIIHRLRLMSRPIRRQLRIAERNIEESIAGFVKIAIELASNDTYRRSHAFAIREGMVDEEVLSTYMEELVEPAIDAIAERIVKTPGGSRNFATARVAARLLYDGANSVVLRCAMSDITPDTAEFERQVTLMHNWFLHGFLRFPDGPDVRPSPADQQPQSR</sequence>
<reference evidence="2" key="1">
    <citation type="journal article" date="2019" name="Int. J. Syst. Evol. Microbiol.">
        <title>The Global Catalogue of Microorganisms (GCM) 10K type strain sequencing project: providing services to taxonomists for standard genome sequencing and annotation.</title>
        <authorList>
            <consortium name="The Broad Institute Genomics Platform"/>
            <consortium name="The Broad Institute Genome Sequencing Center for Infectious Disease"/>
            <person name="Wu L."/>
            <person name="Ma J."/>
        </authorList>
    </citation>
    <scope>NUCLEOTIDE SEQUENCE [LARGE SCALE GENOMIC DNA]</scope>
    <source>
        <strain evidence="2">CGMCC 1.15928</strain>
    </source>
</reference>
<name>A0ABQ1JRK5_9PROT</name>
<evidence type="ECO:0000313" key="1">
    <source>
        <dbReference type="EMBL" id="GGB74584.1"/>
    </source>
</evidence>
<dbReference type="Gene3D" id="1.10.357.10">
    <property type="entry name" value="Tetracycline Repressor, domain 2"/>
    <property type="match status" value="1"/>
</dbReference>
<keyword evidence="2" id="KW-1185">Reference proteome</keyword>
<comment type="caution">
    <text evidence="1">The sequence shown here is derived from an EMBL/GenBank/DDBJ whole genome shotgun (WGS) entry which is preliminary data.</text>
</comment>
<protein>
    <submittedName>
        <fullName evidence="1">TetR family transcriptional regulator</fullName>
    </submittedName>
</protein>
<dbReference type="InterPro" id="IPR009057">
    <property type="entry name" value="Homeodomain-like_sf"/>
</dbReference>